<keyword evidence="2" id="KW-1185">Reference proteome</keyword>
<name>A0A316D259_9BACL</name>
<gene>
    <name evidence="1" type="ORF">C7459_1353</name>
</gene>
<dbReference type="InterPro" id="IPR013493">
    <property type="entry name" value="CHP02677"/>
</dbReference>
<evidence type="ECO:0000313" key="2">
    <source>
        <dbReference type="Proteomes" id="UP000245634"/>
    </source>
</evidence>
<dbReference type="NCBIfam" id="TIGR02677">
    <property type="entry name" value="TIGR02677 family protein"/>
    <property type="match status" value="1"/>
</dbReference>
<comment type="caution">
    <text evidence="1">The sequence shown here is derived from an EMBL/GenBank/DDBJ whole genome shotgun (WGS) entry which is preliminary data.</text>
</comment>
<dbReference type="RefSeq" id="WP_170119614.1">
    <property type="nucleotide sequence ID" value="NZ_QGGL01000035.1"/>
</dbReference>
<organism evidence="1 2">
    <name type="scientific">Tumebacillus permanentifrigoris</name>
    <dbReference type="NCBI Taxonomy" id="378543"/>
    <lineage>
        <taxon>Bacteria</taxon>
        <taxon>Bacillati</taxon>
        <taxon>Bacillota</taxon>
        <taxon>Bacilli</taxon>
        <taxon>Bacillales</taxon>
        <taxon>Alicyclobacillaceae</taxon>
        <taxon>Tumebacillus</taxon>
    </lineage>
</organism>
<proteinExistence type="predicted"/>
<dbReference type="AlphaFoldDB" id="A0A316D259"/>
<dbReference type="Pfam" id="PF09660">
    <property type="entry name" value="DUF2397"/>
    <property type="match status" value="1"/>
</dbReference>
<evidence type="ECO:0000313" key="1">
    <source>
        <dbReference type="EMBL" id="PWK04929.1"/>
    </source>
</evidence>
<dbReference type="EMBL" id="QGGL01000035">
    <property type="protein sequence ID" value="PWK04929.1"/>
    <property type="molecule type" value="Genomic_DNA"/>
</dbReference>
<dbReference type="Proteomes" id="UP000245634">
    <property type="component" value="Unassembled WGS sequence"/>
</dbReference>
<reference evidence="1 2" key="1">
    <citation type="submission" date="2018-05" db="EMBL/GenBank/DDBJ databases">
        <title>Genomic Encyclopedia of Type Strains, Phase IV (KMG-IV): sequencing the most valuable type-strain genomes for metagenomic binning, comparative biology and taxonomic classification.</title>
        <authorList>
            <person name="Goeker M."/>
        </authorList>
    </citation>
    <scope>NUCLEOTIDE SEQUENCE [LARGE SCALE GENOMIC DNA]</scope>
    <source>
        <strain evidence="1 2">DSM 18773</strain>
    </source>
</reference>
<protein>
    <submittedName>
        <fullName evidence="1">Uncharacterized protein (TIGR02677 family)</fullName>
    </submittedName>
</protein>
<accession>A0A316D259</accession>
<sequence>MYDSLNKPIPEFTYLNARGNIIRYRYIMRFFYEQYERINYWLRPEEVYEGVVAMGLDMPYELEECQQDLGVLKEWGSLVVQHDGTRVTTIEEYLKKRFRYMMTPYAIEIERLVIQLEGIKGYGGALQSSKLYELARLVQSLRNWTDRSAQQAEEHWDRMFEIFKNLNEQAGNYIASLNSKQSEELYTTEAFLPYKDSVISYLDEFISVLQQTAPEISQSLRDLQRDERFVSEYLEAVITAKRSVPQLEEVLTEEEWRRRMQSQWLNFERWFLGDERDRAQTVRLVHIAKETIYKLVRCALRIQEKGRSGISRMQELEAIGLWFLRLDDMDDAHRLFAYAFGLYETRHFLGEHRDDRSALAETSMWQTHPNKISLTPRGQQYRQRSTGPTPAIKRKKTTSIQDYLENKQWEEGLLQQYVAKGIVRISELPVVSRQERQQLLAWIGRCLGNKLLFFTTPEGIQIAIDRKTEIPTTTLECEDGTLQMPDFTLVFRKEGE</sequence>